<dbReference type="EMBL" id="MF472895">
    <property type="protein sequence ID" value="ASZ75509.1"/>
    <property type="molecule type" value="Genomic_DNA"/>
</dbReference>
<name>A0A249XU31_9CAUD</name>
<evidence type="ECO:0000313" key="1">
    <source>
        <dbReference type="EMBL" id="ASZ75509.1"/>
    </source>
</evidence>
<dbReference type="Proteomes" id="UP000222598">
    <property type="component" value="Segment"/>
</dbReference>
<evidence type="ECO:0000313" key="2">
    <source>
        <dbReference type="Proteomes" id="UP000222598"/>
    </source>
</evidence>
<dbReference type="RefSeq" id="YP_010062372.1">
    <property type="nucleotide sequence ID" value="NC_054793.1"/>
</dbReference>
<reference evidence="2" key="1">
    <citation type="submission" date="2017-07" db="EMBL/GenBank/DDBJ databases">
        <authorList>
            <person name="Sun Z.S."/>
            <person name="Albrecht U."/>
            <person name="Echele G."/>
            <person name="Lee C.C."/>
        </authorList>
    </citation>
    <scope>NUCLEOTIDE SEQUENCE [LARGE SCALE GENOMIC DNA]</scope>
</reference>
<accession>A0A249XU31</accession>
<dbReference type="GeneID" id="64872037"/>
<keyword evidence="2" id="KW-1185">Reference proteome</keyword>
<dbReference type="KEGG" id="vg:64872037"/>
<sequence length="41" mass="4647">MTRKAKCRNCAWETRANTARALGIAVRVHELTGHRVKIKEA</sequence>
<gene>
    <name evidence="1" type="primary">73</name>
    <name evidence="1" type="ORF">PBI_KIMONA_73</name>
</gene>
<organism evidence="1 2">
    <name type="scientific">Mycobacterium phage Kimona</name>
    <dbReference type="NCBI Taxonomy" id="2024295"/>
    <lineage>
        <taxon>Viruses</taxon>
        <taxon>Duplodnaviria</taxon>
        <taxon>Heunggongvirae</taxon>
        <taxon>Uroviricota</taxon>
        <taxon>Caudoviricetes</taxon>
        <taxon>Kimonavirus</taxon>
        <taxon>Kimonavirus kimona</taxon>
    </lineage>
</organism>
<protein>
    <submittedName>
        <fullName evidence="1">Uncharacterized protein</fullName>
    </submittedName>
</protein>
<proteinExistence type="predicted"/>